<accession>A0ABT9V2G4</accession>
<sequence>MITDIHKWVMEHEDLIKSTYAHLHQNAEVSWNEIETGKYICGKLKELGIHYETFPDHTGVIGYWGNKNDGPTIGIRADMDALYQLVDGTWQENHSCGHDGHMTMVLHTITCLKEIGFSPKGLIKIIFQPAEETGDGAKAIIEKGIIKDLDYLVGIHVRPIQEMKFGQASPAIYHGATTMLKGEIKGVQAHAARPHLGVNVVDSLSAIIQAIQGIKVDPTVSASAKVTMVQAGGANLNTIPDYAEFGVDVRAQSNEVMKSLLKEVKFAALNAGAINHAEVHLETIATMVAAEASPLMEEIVEEAIVEVLGEEGLVPPPVTPGGEDFHFYKETSPQLQATMVGLGTDLSPGLHHPNMSFNLDALLNGVKILSIVLTKIVS</sequence>
<dbReference type="Proteomes" id="UP001231362">
    <property type="component" value="Unassembled WGS sequence"/>
</dbReference>
<reference evidence="2 3" key="1">
    <citation type="submission" date="2023-07" db="EMBL/GenBank/DDBJ databases">
        <title>Genomic Encyclopedia of Type Strains, Phase IV (KMG-IV): sequencing the most valuable type-strain genomes for metagenomic binning, comparative biology and taxonomic classification.</title>
        <authorList>
            <person name="Goeker M."/>
        </authorList>
    </citation>
    <scope>NUCLEOTIDE SEQUENCE [LARGE SCALE GENOMIC DNA]</scope>
    <source>
        <strain evidence="2 3">DSM 23948</strain>
    </source>
</reference>
<dbReference type="Gene3D" id="3.30.70.360">
    <property type="match status" value="1"/>
</dbReference>
<dbReference type="Gene3D" id="3.40.630.10">
    <property type="entry name" value="Zn peptidases"/>
    <property type="match status" value="1"/>
</dbReference>
<dbReference type="InterPro" id="IPR036264">
    <property type="entry name" value="Bact_exopeptidase_dim_dom"/>
</dbReference>
<comment type="caution">
    <text evidence="2">The sequence shown here is derived from an EMBL/GenBank/DDBJ whole genome shotgun (WGS) entry which is preliminary data.</text>
</comment>
<keyword evidence="2" id="KW-0378">Hydrolase</keyword>
<dbReference type="EC" id="3.5.1.-" evidence="2"/>
<dbReference type="InterPro" id="IPR002933">
    <property type="entry name" value="Peptidase_M20"/>
</dbReference>
<organism evidence="2 3">
    <name type="scientific">Anoxybacillus andreesenii</name>
    <dbReference type="NCBI Taxonomy" id="1325932"/>
    <lineage>
        <taxon>Bacteria</taxon>
        <taxon>Bacillati</taxon>
        <taxon>Bacillota</taxon>
        <taxon>Bacilli</taxon>
        <taxon>Bacillales</taxon>
        <taxon>Anoxybacillaceae</taxon>
        <taxon>Anoxybacillus</taxon>
    </lineage>
</organism>
<dbReference type="SUPFAM" id="SSF55031">
    <property type="entry name" value="Bacterial exopeptidase dimerisation domain"/>
    <property type="match status" value="1"/>
</dbReference>
<keyword evidence="3" id="KW-1185">Reference proteome</keyword>
<dbReference type="InterPro" id="IPR037484">
    <property type="entry name" value="AmhX-like"/>
</dbReference>
<dbReference type="PANTHER" id="PTHR11014:SF122">
    <property type="entry name" value="AMIDOHYDROLASE AMHX"/>
    <property type="match status" value="1"/>
</dbReference>
<dbReference type="Pfam" id="PF07687">
    <property type="entry name" value="M20_dimer"/>
    <property type="match status" value="1"/>
</dbReference>
<dbReference type="RefSeq" id="WP_307149712.1">
    <property type="nucleotide sequence ID" value="NZ_JAUSTU010000005.1"/>
</dbReference>
<evidence type="ECO:0000313" key="2">
    <source>
        <dbReference type="EMBL" id="MDQ0155140.1"/>
    </source>
</evidence>
<dbReference type="PIRSF" id="PIRSF005962">
    <property type="entry name" value="Pept_M20D_amidohydro"/>
    <property type="match status" value="1"/>
</dbReference>
<dbReference type="GO" id="GO:0016787">
    <property type="term" value="F:hydrolase activity"/>
    <property type="evidence" value="ECO:0007669"/>
    <property type="project" value="UniProtKB-KW"/>
</dbReference>
<dbReference type="PANTHER" id="PTHR11014">
    <property type="entry name" value="PEPTIDASE M20 FAMILY MEMBER"/>
    <property type="match status" value="1"/>
</dbReference>
<evidence type="ECO:0000313" key="3">
    <source>
        <dbReference type="Proteomes" id="UP001231362"/>
    </source>
</evidence>
<proteinExistence type="predicted"/>
<feature type="domain" description="Peptidase M20 dimerisation" evidence="1">
    <location>
        <begin position="183"/>
        <end position="266"/>
    </location>
</feature>
<dbReference type="InterPro" id="IPR011650">
    <property type="entry name" value="Peptidase_M20_dimer"/>
</dbReference>
<dbReference type="CDD" id="cd08018">
    <property type="entry name" value="M20_Acy1_amhX-like"/>
    <property type="match status" value="1"/>
</dbReference>
<name>A0ABT9V2G4_9BACL</name>
<dbReference type="Pfam" id="PF01546">
    <property type="entry name" value="Peptidase_M20"/>
    <property type="match status" value="1"/>
</dbReference>
<gene>
    <name evidence="2" type="ORF">J2S07_001444</name>
</gene>
<evidence type="ECO:0000259" key="1">
    <source>
        <dbReference type="Pfam" id="PF07687"/>
    </source>
</evidence>
<dbReference type="EMBL" id="JAUSTU010000005">
    <property type="protein sequence ID" value="MDQ0155140.1"/>
    <property type="molecule type" value="Genomic_DNA"/>
</dbReference>
<dbReference type="SUPFAM" id="SSF53187">
    <property type="entry name" value="Zn-dependent exopeptidases"/>
    <property type="match status" value="1"/>
</dbReference>
<protein>
    <submittedName>
        <fullName evidence="2">Amidohydrolase</fullName>
        <ecNumber evidence="2">3.5.1.-</ecNumber>
    </submittedName>
</protein>
<dbReference type="InterPro" id="IPR017439">
    <property type="entry name" value="Amidohydrolase"/>
</dbReference>
<dbReference type="NCBIfam" id="TIGR01891">
    <property type="entry name" value="amidohydrolases"/>
    <property type="match status" value="1"/>
</dbReference>